<proteinExistence type="predicted"/>
<keyword evidence="3" id="KW-1185">Reference proteome</keyword>
<gene>
    <name evidence="2" type="ORF">A7U43_21370</name>
</gene>
<feature type="transmembrane region" description="Helical" evidence="1">
    <location>
        <begin position="35"/>
        <end position="58"/>
    </location>
</feature>
<dbReference type="RefSeq" id="WP_067999192.1">
    <property type="nucleotide sequence ID" value="NZ_CP015596.1"/>
</dbReference>
<dbReference type="KEGG" id="madi:A7U43_21370"/>
<protein>
    <submittedName>
        <fullName evidence="2">Uncharacterized protein</fullName>
    </submittedName>
</protein>
<organism evidence="2 3">
    <name type="scientific">Mycobacterium adipatum</name>
    <dbReference type="NCBI Taxonomy" id="1682113"/>
    <lineage>
        <taxon>Bacteria</taxon>
        <taxon>Bacillati</taxon>
        <taxon>Actinomycetota</taxon>
        <taxon>Actinomycetes</taxon>
        <taxon>Mycobacteriales</taxon>
        <taxon>Mycobacteriaceae</taxon>
        <taxon>Mycobacterium</taxon>
    </lineage>
</organism>
<name>A0A172UR21_9MYCO</name>
<reference evidence="2 3" key="1">
    <citation type="submission" date="2016-05" db="EMBL/GenBank/DDBJ databases">
        <title>Complete genome sequence of a phthalic acid esters degrading Mycobacterium sp. YC-RL4.</title>
        <authorList>
            <person name="Ren L."/>
            <person name="Fan S."/>
            <person name="Ruth N."/>
            <person name="Jia Y."/>
            <person name="Wang J."/>
            <person name="Qiao C."/>
        </authorList>
    </citation>
    <scope>NUCLEOTIDE SEQUENCE [LARGE SCALE GENOMIC DNA]</scope>
    <source>
        <strain evidence="2 3">YC-RL4</strain>
    </source>
</reference>
<dbReference type="Proteomes" id="UP000077143">
    <property type="component" value="Chromosome"/>
</dbReference>
<keyword evidence="1" id="KW-1133">Transmembrane helix</keyword>
<dbReference type="STRING" id="1682113.A7U43_21370"/>
<dbReference type="EMBL" id="CP015596">
    <property type="protein sequence ID" value="ANE81505.1"/>
    <property type="molecule type" value="Genomic_DNA"/>
</dbReference>
<keyword evidence="1" id="KW-0472">Membrane</keyword>
<dbReference type="OrthoDB" id="4734699at2"/>
<dbReference type="AlphaFoldDB" id="A0A172UR21"/>
<evidence type="ECO:0000313" key="2">
    <source>
        <dbReference type="EMBL" id="ANE81505.1"/>
    </source>
</evidence>
<accession>A0A172UR21</accession>
<keyword evidence="1" id="KW-0812">Transmembrane</keyword>
<sequence>MEISALTIAAYLLVGGCSGAWFWRVIRSTGHRVNAALIVVSVVFGALWPAMLPGVTVYRWMLPRPSVFREDANTPASR</sequence>
<evidence type="ECO:0000256" key="1">
    <source>
        <dbReference type="SAM" id="Phobius"/>
    </source>
</evidence>
<evidence type="ECO:0000313" key="3">
    <source>
        <dbReference type="Proteomes" id="UP000077143"/>
    </source>
</evidence>